<evidence type="ECO:0000256" key="6">
    <source>
        <dbReference type="ARBA" id="ARBA00023237"/>
    </source>
</evidence>
<name>A0A6S6TGK2_9BACT</name>
<evidence type="ECO:0000256" key="5">
    <source>
        <dbReference type="ARBA" id="ARBA00023136"/>
    </source>
</evidence>
<evidence type="ECO:0000256" key="4">
    <source>
        <dbReference type="ARBA" id="ARBA00022729"/>
    </source>
</evidence>
<dbReference type="EMBL" id="CACVAU010000054">
    <property type="protein sequence ID" value="CAA6818454.1"/>
    <property type="molecule type" value="Genomic_DNA"/>
</dbReference>
<evidence type="ECO:0000256" key="2">
    <source>
        <dbReference type="ARBA" id="ARBA00006368"/>
    </source>
</evidence>
<proteinExistence type="inferred from homology"/>
<dbReference type="InterPro" id="IPR011250">
    <property type="entry name" value="OMP/PagP_B-barrel"/>
</dbReference>
<keyword evidence="6" id="KW-0998">Cell outer membrane</keyword>
<dbReference type="AlphaFoldDB" id="A0A6S6TGK2"/>
<keyword evidence="7" id="KW-0012">Acyltransferase</keyword>
<reference evidence="8" key="1">
    <citation type="submission" date="2020-01" db="EMBL/GenBank/DDBJ databases">
        <authorList>
            <person name="Meier V. D."/>
            <person name="Meier V D."/>
        </authorList>
    </citation>
    <scope>NUCLEOTIDE SEQUENCE</scope>
    <source>
        <strain evidence="8">HLG_WM_MAG_05</strain>
    </source>
</reference>
<dbReference type="Gene3D" id="2.40.160.20">
    <property type="match status" value="1"/>
</dbReference>
<protein>
    <submittedName>
        <fullName evidence="8">Lipid A palmitoyltransferase PagP</fullName>
    </submittedName>
</protein>
<evidence type="ECO:0000256" key="1">
    <source>
        <dbReference type="ARBA" id="ARBA00004442"/>
    </source>
</evidence>
<comment type="subcellular location">
    <subcellularLocation>
        <location evidence="1">Cell outer membrane</location>
    </subcellularLocation>
</comment>
<dbReference type="Pfam" id="PF07017">
    <property type="entry name" value="PagP"/>
    <property type="match status" value="1"/>
</dbReference>
<organism evidence="8">
    <name type="scientific">uncultured Sulfurovum sp</name>
    <dbReference type="NCBI Taxonomy" id="269237"/>
    <lineage>
        <taxon>Bacteria</taxon>
        <taxon>Pseudomonadati</taxon>
        <taxon>Campylobacterota</taxon>
        <taxon>Epsilonproteobacteria</taxon>
        <taxon>Campylobacterales</taxon>
        <taxon>Sulfurovaceae</taxon>
        <taxon>Sulfurovum</taxon>
        <taxon>environmental samples</taxon>
    </lineage>
</organism>
<dbReference type="GO" id="GO:0016746">
    <property type="term" value="F:acyltransferase activity"/>
    <property type="evidence" value="ECO:0007669"/>
    <property type="project" value="UniProtKB-KW"/>
</dbReference>
<evidence type="ECO:0000313" key="8">
    <source>
        <dbReference type="EMBL" id="CAA6818454.1"/>
    </source>
</evidence>
<evidence type="ECO:0000256" key="7">
    <source>
        <dbReference type="ARBA" id="ARBA00023315"/>
    </source>
</evidence>
<keyword evidence="3 8" id="KW-0808">Transferase</keyword>
<dbReference type="SUPFAM" id="SSF56925">
    <property type="entry name" value="OMPA-like"/>
    <property type="match status" value="1"/>
</dbReference>
<dbReference type="GO" id="GO:0009279">
    <property type="term" value="C:cell outer membrane"/>
    <property type="evidence" value="ECO:0007669"/>
    <property type="project" value="UniProtKB-SubCell"/>
</dbReference>
<keyword evidence="4" id="KW-0732">Signal</keyword>
<accession>A0A6S6TGK2</accession>
<comment type="similarity">
    <text evidence="2">Belongs to the lipid A palmitoyltransferase family.</text>
</comment>
<sequence length="166" mass="19122">MKYIILLLFPFFVFANEQRILLSGITLHEHDHDRFDVAYNEVNYGLGYEYSFFKAYNELYFATNVLLLKDSFENPQLAIGMGHAYRFNMEKVDVAIGLSGFVGVKKIYTDADLNRNGGQYGLNGGVGPTTTVYYENLSFNFVYVPGIKYKDLDTTGFLYTYFGYRF</sequence>
<dbReference type="InterPro" id="IPR009746">
    <property type="entry name" value="LipidA_acyl_PagP"/>
</dbReference>
<evidence type="ECO:0000256" key="3">
    <source>
        <dbReference type="ARBA" id="ARBA00022679"/>
    </source>
</evidence>
<keyword evidence="5" id="KW-0472">Membrane</keyword>
<gene>
    <name evidence="8" type="ORF">HELGO_WM17533</name>
</gene>